<protein>
    <submittedName>
        <fullName evidence="1">Uncharacterized protein</fullName>
    </submittedName>
</protein>
<accession>A0ABV4V273</accession>
<keyword evidence="2" id="KW-1185">Reference proteome</keyword>
<name>A0ABV4V273_9BACL</name>
<evidence type="ECO:0000313" key="1">
    <source>
        <dbReference type="EMBL" id="MFB0843496.1"/>
    </source>
</evidence>
<sequence length="70" mass="8116">MNLQGHWKYRNSRGKEVVRTVKVVSDFQEQGIDWGIIIDTQLPMTLVRNIDWMLEGRFLDSRPGLAEDGV</sequence>
<comment type="caution">
    <text evidence="1">The sequence shown here is derived from an EMBL/GenBank/DDBJ whole genome shotgun (WGS) entry which is preliminary data.</text>
</comment>
<proteinExistence type="predicted"/>
<dbReference type="RefSeq" id="WP_373952337.1">
    <property type="nucleotide sequence ID" value="NZ_JBHDLN010000006.1"/>
</dbReference>
<organism evidence="1 2">
    <name type="scientific">Paenibacillus oleatilyticus</name>
    <dbReference type="NCBI Taxonomy" id="2594886"/>
    <lineage>
        <taxon>Bacteria</taxon>
        <taxon>Bacillati</taxon>
        <taxon>Bacillota</taxon>
        <taxon>Bacilli</taxon>
        <taxon>Bacillales</taxon>
        <taxon>Paenibacillaceae</taxon>
        <taxon>Paenibacillus</taxon>
    </lineage>
</organism>
<dbReference type="Proteomes" id="UP001575622">
    <property type="component" value="Unassembled WGS sequence"/>
</dbReference>
<gene>
    <name evidence="1" type="ORF">ACEU3E_15050</name>
</gene>
<reference evidence="1 2" key="1">
    <citation type="submission" date="2024-09" db="EMBL/GenBank/DDBJ databases">
        <authorList>
            <person name="Makale K.P.P."/>
            <person name="Makhzoum A."/>
            <person name="Rantong G."/>
            <person name="Rahube T.O."/>
        </authorList>
    </citation>
    <scope>NUCLEOTIDE SEQUENCE [LARGE SCALE GENOMIC DNA]</scope>
    <source>
        <strain evidence="1 2">KM_D13</strain>
    </source>
</reference>
<evidence type="ECO:0000313" key="2">
    <source>
        <dbReference type="Proteomes" id="UP001575622"/>
    </source>
</evidence>
<dbReference type="EMBL" id="JBHDLN010000006">
    <property type="protein sequence ID" value="MFB0843496.1"/>
    <property type="molecule type" value="Genomic_DNA"/>
</dbReference>